<dbReference type="EMBL" id="CP021081">
    <property type="protein sequence ID" value="ASN79892.1"/>
    <property type="molecule type" value="Genomic_DNA"/>
</dbReference>
<gene>
    <name evidence="1" type="ORF">DFI_01720</name>
</gene>
<dbReference type="InterPro" id="IPR009776">
    <property type="entry name" value="Spore_0_M"/>
</dbReference>
<keyword evidence="2" id="KW-1185">Reference proteome</keyword>
<dbReference type="AlphaFoldDB" id="A0A221STB0"/>
<accession>A0A221STB0</accession>
<dbReference type="Pfam" id="PF07070">
    <property type="entry name" value="Spo0M"/>
    <property type="match status" value="1"/>
</dbReference>
<reference evidence="1 2" key="1">
    <citation type="submission" date="2017-05" db="EMBL/GenBank/DDBJ databases">
        <title>The complete genome sequence of Deinococcus ficus isolated from the rhizosphere of the Ficus religiosa L. in Taiwan.</title>
        <authorList>
            <person name="Wu K.-M."/>
            <person name="Liao T.-L."/>
            <person name="Liu Y.-M."/>
            <person name="Young C.-C."/>
            <person name="Tsai S.-F."/>
        </authorList>
    </citation>
    <scope>NUCLEOTIDE SEQUENCE [LARGE SCALE GENOMIC DNA]</scope>
    <source>
        <strain evidence="1 2">CC-FR2-10</strain>
    </source>
</reference>
<organism evidence="1 2">
    <name type="scientific">Deinococcus ficus</name>
    <dbReference type="NCBI Taxonomy" id="317577"/>
    <lineage>
        <taxon>Bacteria</taxon>
        <taxon>Thermotogati</taxon>
        <taxon>Deinococcota</taxon>
        <taxon>Deinococci</taxon>
        <taxon>Deinococcales</taxon>
        <taxon>Deinococcaceae</taxon>
        <taxon>Deinococcus</taxon>
    </lineage>
</organism>
<protein>
    <submittedName>
        <fullName evidence="1">Sporulation protein</fullName>
    </submittedName>
</protein>
<proteinExistence type="predicted"/>
<sequence length="244" mass="26478">MGFLKRMMAAVGVGGASVDAQVQNTAVRIGEAVTGVIVIRGGAVDQRVERINLGLATRYRTDDGYATHQLFKQQVVPAFDLRPGETREFPFSLPVPAGTPLTLPGTQVWLATDADIAGAMDPGDQDQLQILPSREQETLITAAQQLGFTLSGSEVEYHHGQIAQELSFRPPYGQYRVSEIEMMMFPQAGGLDVILEVDRRATGMASLFTSEFEQRGRWHLGAGTLAQGPAAVARELEARIRALL</sequence>
<name>A0A221STB0_9DEIO</name>
<dbReference type="Proteomes" id="UP000259030">
    <property type="component" value="Chromosome"/>
</dbReference>
<evidence type="ECO:0000313" key="2">
    <source>
        <dbReference type="Proteomes" id="UP000259030"/>
    </source>
</evidence>
<dbReference type="KEGG" id="dfc:DFI_01720"/>
<dbReference type="PANTHER" id="PTHR40053:SF1">
    <property type="entry name" value="SPORULATION-CONTROL PROTEIN SPO0M"/>
    <property type="match status" value="1"/>
</dbReference>
<dbReference type="PANTHER" id="PTHR40053">
    <property type="entry name" value="SPORULATION-CONTROL PROTEIN SPO0M"/>
    <property type="match status" value="1"/>
</dbReference>
<dbReference type="STRING" id="317577.GCA_000419625_00801"/>
<evidence type="ECO:0000313" key="1">
    <source>
        <dbReference type="EMBL" id="ASN79892.1"/>
    </source>
</evidence>